<dbReference type="SMART" id="SM00342">
    <property type="entry name" value="HTH_ARAC"/>
    <property type="match status" value="1"/>
</dbReference>
<comment type="caution">
    <text evidence="6">The sequence shown here is derived from an EMBL/GenBank/DDBJ whole genome shotgun (WGS) entry which is preliminary data.</text>
</comment>
<dbReference type="InterPro" id="IPR009057">
    <property type="entry name" value="Homeodomain-like_sf"/>
</dbReference>
<dbReference type="Gene3D" id="1.10.10.60">
    <property type="entry name" value="Homeodomain-like"/>
    <property type="match status" value="2"/>
</dbReference>
<dbReference type="Pfam" id="PF12833">
    <property type="entry name" value="HTH_18"/>
    <property type="match status" value="1"/>
</dbReference>
<keyword evidence="7" id="KW-1185">Reference proteome</keyword>
<keyword evidence="3" id="KW-0010">Activator</keyword>
<evidence type="ECO:0000259" key="5">
    <source>
        <dbReference type="PROSITE" id="PS01124"/>
    </source>
</evidence>
<dbReference type="PROSITE" id="PS00041">
    <property type="entry name" value="HTH_ARAC_FAMILY_1"/>
    <property type="match status" value="1"/>
</dbReference>
<evidence type="ECO:0000256" key="4">
    <source>
        <dbReference type="ARBA" id="ARBA00023163"/>
    </source>
</evidence>
<evidence type="ECO:0000313" key="6">
    <source>
        <dbReference type="EMBL" id="RAQ29260.1"/>
    </source>
</evidence>
<evidence type="ECO:0000256" key="2">
    <source>
        <dbReference type="ARBA" id="ARBA00023125"/>
    </source>
</evidence>
<protein>
    <recommendedName>
        <fullName evidence="5">HTH araC/xylS-type domain-containing protein</fullName>
    </recommendedName>
</protein>
<dbReference type="InterPro" id="IPR018060">
    <property type="entry name" value="HTH_AraC"/>
</dbReference>
<dbReference type="PROSITE" id="PS01124">
    <property type="entry name" value="HTH_ARAC_FAMILY_2"/>
    <property type="match status" value="1"/>
</dbReference>
<keyword evidence="4" id="KW-0804">Transcription</keyword>
<proteinExistence type="predicted"/>
<keyword evidence="2" id="KW-0238">DNA-binding</keyword>
<dbReference type="GO" id="GO:0003700">
    <property type="term" value="F:DNA-binding transcription factor activity"/>
    <property type="evidence" value="ECO:0007669"/>
    <property type="project" value="InterPro"/>
</dbReference>
<dbReference type="GO" id="GO:0043565">
    <property type="term" value="F:sequence-specific DNA binding"/>
    <property type="evidence" value="ECO:0007669"/>
    <property type="project" value="InterPro"/>
</dbReference>
<dbReference type="InterPro" id="IPR018062">
    <property type="entry name" value="HTH_AraC-typ_CS"/>
</dbReference>
<keyword evidence="1" id="KW-0805">Transcription regulation</keyword>
<sequence length="216" mass="24727">MHTGQAALIDCMDYHLYRTASKKSWTFLWAHIDRNGVSCYAPLLFQDRNDAITLNDPERFTADFQALCYAIEQDVLFSHADISNRLSSMVTHLLSSYLFPEGHGGENPDIEQARKYIQLHCAEALTMDEVAKQFHFSKYHFIRLFKKQVGLPPYEYLIGCRIRLSKKLLCNTSESISAIAIQVGFSSESNFIHQFRTTVGITPGVFRKNSWNFSAD</sequence>
<dbReference type="AlphaFoldDB" id="A0A328UFR3"/>
<dbReference type="SUPFAM" id="SSF51215">
    <property type="entry name" value="Regulatory protein AraC"/>
    <property type="match status" value="1"/>
</dbReference>
<gene>
    <name evidence="6" type="ORF">DPQ25_07190</name>
</gene>
<dbReference type="EMBL" id="QLYR01000003">
    <property type="protein sequence ID" value="RAQ29260.1"/>
    <property type="molecule type" value="Genomic_DNA"/>
</dbReference>
<evidence type="ECO:0000313" key="7">
    <source>
        <dbReference type="Proteomes" id="UP000249377"/>
    </source>
</evidence>
<dbReference type="SUPFAM" id="SSF46689">
    <property type="entry name" value="Homeodomain-like"/>
    <property type="match status" value="2"/>
</dbReference>
<reference evidence="6 7" key="1">
    <citation type="submission" date="2018-06" db="EMBL/GenBank/DDBJ databases">
        <title>Noncontiguous genome sequence of Ruminococcaceae bacterium ASD2818.</title>
        <authorList>
            <person name="Chaplin A.V."/>
            <person name="Sokolova S.R."/>
            <person name="Kochetkova T.O."/>
            <person name="Goltsov A.Y."/>
            <person name="Trofimov D.Y."/>
            <person name="Efimov B.A."/>
        </authorList>
    </citation>
    <scope>NUCLEOTIDE SEQUENCE [LARGE SCALE GENOMIC DNA]</scope>
    <source>
        <strain evidence="6 7">ASD2818</strain>
    </source>
</reference>
<dbReference type="RefSeq" id="WP_112332491.1">
    <property type="nucleotide sequence ID" value="NZ_QLYR01000003.1"/>
</dbReference>
<evidence type="ECO:0000256" key="3">
    <source>
        <dbReference type="ARBA" id="ARBA00023159"/>
    </source>
</evidence>
<organism evidence="6 7">
    <name type="scientific">Hydrogeniiclostridium mannosilyticum</name>
    <dbReference type="NCBI Taxonomy" id="2764322"/>
    <lineage>
        <taxon>Bacteria</taxon>
        <taxon>Bacillati</taxon>
        <taxon>Bacillota</taxon>
        <taxon>Clostridia</taxon>
        <taxon>Eubacteriales</taxon>
        <taxon>Acutalibacteraceae</taxon>
        <taxon>Hydrogeniiclostridium</taxon>
    </lineage>
</organism>
<name>A0A328UFR3_9FIRM</name>
<dbReference type="PANTHER" id="PTHR46796">
    <property type="entry name" value="HTH-TYPE TRANSCRIPTIONAL ACTIVATOR RHAS-RELATED"/>
    <property type="match status" value="1"/>
</dbReference>
<dbReference type="InterPro" id="IPR050204">
    <property type="entry name" value="AraC_XylS_family_regulators"/>
</dbReference>
<dbReference type="InterPro" id="IPR037923">
    <property type="entry name" value="HTH-like"/>
</dbReference>
<accession>A0A328UFR3</accession>
<dbReference type="Proteomes" id="UP000249377">
    <property type="component" value="Unassembled WGS sequence"/>
</dbReference>
<dbReference type="PRINTS" id="PR00032">
    <property type="entry name" value="HTHARAC"/>
</dbReference>
<feature type="domain" description="HTH araC/xylS-type" evidence="5">
    <location>
        <begin position="111"/>
        <end position="209"/>
    </location>
</feature>
<evidence type="ECO:0000256" key="1">
    <source>
        <dbReference type="ARBA" id="ARBA00023015"/>
    </source>
</evidence>
<dbReference type="InterPro" id="IPR020449">
    <property type="entry name" value="Tscrpt_reg_AraC-type_HTH"/>
</dbReference>